<reference evidence="3 4" key="1">
    <citation type="journal article" date="2020" name="Cell Host Microbe">
        <title>Functional and Genomic Variation between Human-Derived Isolates of Lachnospiraceae Reveals Inter- and Intra-Species Diversity.</title>
        <authorList>
            <person name="Sorbara M.T."/>
            <person name="Littmann E.R."/>
            <person name="Fontana E."/>
            <person name="Moody T.U."/>
            <person name="Kohout C.E."/>
            <person name="Gjonbalaj M."/>
            <person name="Eaton V."/>
            <person name="Seok R."/>
            <person name="Leiner I.M."/>
            <person name="Pamer E.G."/>
        </authorList>
    </citation>
    <scope>NUCLEOTIDE SEQUENCE [LARGE SCALE GENOMIC DNA]</scope>
    <source>
        <strain evidence="2 3">MSK.17.11</strain>
        <strain evidence="1 4">MSK.17.38</strain>
    </source>
</reference>
<dbReference type="AlphaFoldDB" id="A0A850HII5"/>
<accession>A0A850HII5</accession>
<sequence>MPTQNLVPISGIIQNIQGFSEDCCEQQVTIRNSDGIHNFIIGAGTYIPGQIRLQNGMPITAFYDASLPIPLIYPPRYQAEIISRRNQNETIYAGFFGNDLEASDGSLQLNIGMGTEIVTANGQRFTCNPGGHNLLVYYTATTRSIPPQTTPRKIIVMC</sequence>
<dbReference type="Proteomes" id="UP000701680">
    <property type="component" value="Unassembled WGS sequence"/>
</dbReference>
<comment type="caution">
    <text evidence="2">The sequence shown here is derived from an EMBL/GenBank/DDBJ whole genome shotgun (WGS) entry which is preliminary data.</text>
</comment>
<evidence type="ECO:0000313" key="1">
    <source>
        <dbReference type="EMBL" id="NSK13991.1"/>
    </source>
</evidence>
<dbReference type="Proteomes" id="UP000528555">
    <property type="component" value="Unassembled WGS sequence"/>
</dbReference>
<evidence type="ECO:0000313" key="2">
    <source>
        <dbReference type="EMBL" id="NVH57922.1"/>
    </source>
</evidence>
<evidence type="ECO:0000313" key="3">
    <source>
        <dbReference type="Proteomes" id="UP000528555"/>
    </source>
</evidence>
<name>A0A850HII5_9FIRM</name>
<gene>
    <name evidence="2" type="ORF">G5A66_04505</name>
    <name evidence="1" type="ORF">G5A75_03695</name>
</gene>
<dbReference type="EMBL" id="JAAITX010000002">
    <property type="protein sequence ID" value="NVH57922.1"/>
    <property type="molecule type" value="Genomic_DNA"/>
</dbReference>
<keyword evidence="3" id="KW-1185">Reference proteome</keyword>
<dbReference type="RefSeq" id="WP_173814390.1">
    <property type="nucleotide sequence ID" value="NZ_JAAITX010000002.1"/>
</dbReference>
<proteinExistence type="predicted"/>
<evidence type="ECO:0000313" key="4">
    <source>
        <dbReference type="Proteomes" id="UP000701680"/>
    </source>
</evidence>
<dbReference type="EMBL" id="JAAIUO010000002">
    <property type="protein sequence ID" value="NSK13991.1"/>
    <property type="molecule type" value="Genomic_DNA"/>
</dbReference>
<reference evidence="2" key="2">
    <citation type="submission" date="2020-02" db="EMBL/GenBank/DDBJ databases">
        <authorList>
            <person name="Littmann E."/>
            <person name="Sorbara M."/>
        </authorList>
    </citation>
    <scope>NUCLEOTIDE SEQUENCE</scope>
    <source>
        <strain evidence="2">MSK.17.11</strain>
        <strain evidence="1">MSK.17.38</strain>
    </source>
</reference>
<organism evidence="2 3">
    <name type="scientific">Dorea phocaeensis</name>
    <dbReference type="NCBI Taxonomy" id="2040291"/>
    <lineage>
        <taxon>Bacteria</taxon>
        <taxon>Bacillati</taxon>
        <taxon>Bacillota</taxon>
        <taxon>Clostridia</taxon>
        <taxon>Lachnospirales</taxon>
        <taxon>Lachnospiraceae</taxon>
        <taxon>Dorea</taxon>
    </lineage>
</organism>
<protein>
    <submittedName>
        <fullName evidence="2">Uncharacterized protein</fullName>
    </submittedName>
</protein>